<accession>A0A8J4QZ92</accession>
<dbReference type="InterPro" id="IPR013763">
    <property type="entry name" value="Cyclin-like_dom"/>
</dbReference>
<evidence type="ECO:0000313" key="6">
    <source>
        <dbReference type="Proteomes" id="UP000737018"/>
    </source>
</evidence>
<dbReference type="Pfam" id="PF21797">
    <property type="entry name" value="CycT2-like_C"/>
    <property type="match status" value="1"/>
</dbReference>
<name>A0A8J4QZ92_9ROSI</name>
<dbReference type="GO" id="GO:0051301">
    <property type="term" value="P:cell division"/>
    <property type="evidence" value="ECO:0007669"/>
    <property type="project" value="UniProtKB-KW"/>
</dbReference>
<dbReference type="GO" id="GO:0016538">
    <property type="term" value="F:cyclin-dependent protein serine/threonine kinase regulator activity"/>
    <property type="evidence" value="ECO:0007669"/>
    <property type="project" value="InterPro"/>
</dbReference>
<keyword evidence="2" id="KW-0131">Cell cycle</keyword>
<dbReference type="EMBL" id="JRKL02003729">
    <property type="protein sequence ID" value="KAF3954362.1"/>
    <property type="molecule type" value="Genomic_DNA"/>
</dbReference>
<dbReference type="PIRSF" id="PIRSF036580">
    <property type="entry name" value="Cyclin_L"/>
    <property type="match status" value="1"/>
</dbReference>
<dbReference type="GO" id="GO:0006357">
    <property type="term" value="P:regulation of transcription by RNA polymerase II"/>
    <property type="evidence" value="ECO:0007669"/>
    <property type="project" value="InterPro"/>
</dbReference>
<dbReference type="FunFam" id="1.10.472.10:FF:000031">
    <property type="entry name" value="cyclin-L1-1-like isoform X1"/>
    <property type="match status" value="1"/>
</dbReference>
<dbReference type="PANTHER" id="PTHR10026">
    <property type="entry name" value="CYCLIN"/>
    <property type="match status" value="1"/>
</dbReference>
<reference evidence="5" key="1">
    <citation type="submission" date="2020-03" db="EMBL/GenBank/DDBJ databases">
        <title>Castanea mollissima Vanexum genome sequencing.</title>
        <authorList>
            <person name="Staton M."/>
        </authorList>
    </citation>
    <scope>NUCLEOTIDE SEQUENCE</scope>
    <source>
        <tissue evidence="5">Leaf</tissue>
    </source>
</reference>
<feature type="compositionally biased region" description="Basic and acidic residues" evidence="3">
    <location>
        <begin position="236"/>
        <end position="294"/>
    </location>
</feature>
<sequence length="410" mass="47018">MLRKLLRAAAFGDWFAEYHDLKTVLSRTERHILKEMGFVCHVEHPHKFISNYLAILETPTELRQEVCNLANDSLRSTLCVRYKSEVVACGVVYAAARRFQVPLPWNPPWWKVFDADKSGIDEVCIVLAELYSLPKAKYIPVLFAISNSSASIALCLLNAAALFPEILAIEVGCWTTQILVMEQQHLNALFRERMAIVGTAENLEIPQTSPTANIKSASASVNTESGGSKDVLVKAPLDKLKESKKSDDELKSMSVEGEAREEALPKSNSDYRTDTSRERNREREERERDREKEGRIKAWDCDRSRDFDHVRDQEETERDRDRVRDWCHRSKDRGKDLGHSEKSRHPSSRDRDYHRACLFTGHVATGSRNTCWMMDLALLLCEQLKVAMNIRLHDNLKSFVSQTSHLRILF</sequence>
<protein>
    <recommendedName>
        <fullName evidence="4">Cyclin-like domain-containing protein</fullName>
    </recommendedName>
</protein>
<gene>
    <name evidence="5" type="ORF">CMV_020282</name>
</gene>
<organism evidence="5 6">
    <name type="scientific">Castanea mollissima</name>
    <name type="common">Chinese chestnut</name>
    <dbReference type="NCBI Taxonomy" id="60419"/>
    <lineage>
        <taxon>Eukaryota</taxon>
        <taxon>Viridiplantae</taxon>
        <taxon>Streptophyta</taxon>
        <taxon>Embryophyta</taxon>
        <taxon>Tracheophyta</taxon>
        <taxon>Spermatophyta</taxon>
        <taxon>Magnoliopsida</taxon>
        <taxon>eudicotyledons</taxon>
        <taxon>Gunneridae</taxon>
        <taxon>Pentapetalae</taxon>
        <taxon>rosids</taxon>
        <taxon>fabids</taxon>
        <taxon>Fagales</taxon>
        <taxon>Fagaceae</taxon>
        <taxon>Castanea</taxon>
    </lineage>
</organism>
<feature type="region of interest" description="Disordered" evidence="3">
    <location>
        <begin position="208"/>
        <end position="294"/>
    </location>
</feature>
<dbReference type="InterPro" id="IPR036915">
    <property type="entry name" value="Cyclin-like_sf"/>
</dbReference>
<dbReference type="SMART" id="SM00385">
    <property type="entry name" value="CYCLIN"/>
    <property type="match status" value="1"/>
</dbReference>
<dbReference type="Gene3D" id="1.10.472.10">
    <property type="entry name" value="Cyclin-like"/>
    <property type="match status" value="1"/>
</dbReference>
<proteinExistence type="predicted"/>
<evidence type="ECO:0000259" key="4">
    <source>
        <dbReference type="SMART" id="SM00385"/>
    </source>
</evidence>
<keyword evidence="6" id="KW-1185">Reference proteome</keyword>
<evidence type="ECO:0000313" key="5">
    <source>
        <dbReference type="EMBL" id="KAF3954362.1"/>
    </source>
</evidence>
<evidence type="ECO:0000256" key="3">
    <source>
        <dbReference type="SAM" id="MobiDB-lite"/>
    </source>
</evidence>
<dbReference type="SUPFAM" id="SSF47954">
    <property type="entry name" value="Cyclin-like"/>
    <property type="match status" value="1"/>
</dbReference>
<keyword evidence="1" id="KW-0132">Cell division</keyword>
<feature type="compositionally biased region" description="Polar residues" evidence="3">
    <location>
        <begin position="208"/>
        <end position="226"/>
    </location>
</feature>
<dbReference type="InterPro" id="IPR043198">
    <property type="entry name" value="Cyclin/Ssn8"/>
</dbReference>
<evidence type="ECO:0000256" key="2">
    <source>
        <dbReference type="ARBA" id="ARBA00023306"/>
    </source>
</evidence>
<dbReference type="Proteomes" id="UP000737018">
    <property type="component" value="Unassembled WGS sequence"/>
</dbReference>
<dbReference type="AlphaFoldDB" id="A0A8J4QZ92"/>
<evidence type="ECO:0000256" key="1">
    <source>
        <dbReference type="ARBA" id="ARBA00022618"/>
    </source>
</evidence>
<comment type="caution">
    <text evidence="5">The sequence shown here is derived from an EMBL/GenBank/DDBJ whole genome shotgun (WGS) entry which is preliminary data.</text>
</comment>
<feature type="domain" description="Cyclin-like" evidence="4">
    <location>
        <begin position="47"/>
        <end position="129"/>
    </location>
</feature>
<dbReference type="OrthoDB" id="1739546at2759"/>